<dbReference type="AlphaFoldDB" id="Q0S1W4"/>
<dbReference type="Proteomes" id="UP000008710">
    <property type="component" value="Chromosome"/>
</dbReference>
<organism evidence="2 3">
    <name type="scientific">Rhodococcus jostii (strain RHA1)</name>
    <dbReference type="NCBI Taxonomy" id="101510"/>
    <lineage>
        <taxon>Bacteria</taxon>
        <taxon>Bacillati</taxon>
        <taxon>Actinomycetota</taxon>
        <taxon>Actinomycetes</taxon>
        <taxon>Mycobacteriales</taxon>
        <taxon>Nocardiaceae</taxon>
        <taxon>Rhodococcus</taxon>
    </lineage>
</organism>
<name>Q0S1W4_RHOJR</name>
<dbReference type="EMBL" id="CP000431">
    <property type="protein sequence ID" value="ABG98472.1"/>
    <property type="molecule type" value="Genomic_DNA"/>
</dbReference>
<protein>
    <submittedName>
        <fullName evidence="2">Uncharacterized protein</fullName>
    </submittedName>
</protein>
<evidence type="ECO:0000256" key="1">
    <source>
        <dbReference type="SAM" id="MobiDB-lite"/>
    </source>
</evidence>
<gene>
    <name evidence="2" type="ordered locus">RHA1_ro06699</name>
</gene>
<accession>Q0S1W4</accession>
<reference evidence="3" key="1">
    <citation type="journal article" date="2006" name="Proc. Natl. Acad. Sci. U.S.A.">
        <title>The complete genome of Rhodococcus sp. RHA1 provides insights into a catabolic powerhouse.</title>
        <authorList>
            <person name="McLeod M.P."/>
            <person name="Warren R.L."/>
            <person name="Hsiao W.W.L."/>
            <person name="Araki N."/>
            <person name="Myhre M."/>
            <person name="Fernandes C."/>
            <person name="Miyazawa D."/>
            <person name="Wong W."/>
            <person name="Lillquist A.L."/>
            <person name="Wang D."/>
            <person name="Dosanjh M."/>
            <person name="Hara H."/>
            <person name="Petrescu A."/>
            <person name="Morin R.D."/>
            <person name="Yang G."/>
            <person name="Stott J.M."/>
            <person name="Schein J.E."/>
            <person name="Shin H."/>
            <person name="Smailus D."/>
            <person name="Siddiqui A.S."/>
            <person name="Marra M.A."/>
            <person name="Jones S.J.M."/>
            <person name="Holt R."/>
            <person name="Brinkman F.S.L."/>
            <person name="Miyauchi K."/>
            <person name="Fukuda M."/>
            <person name="Davies J.E."/>
            <person name="Mohn W.W."/>
            <person name="Eltis L.D."/>
        </authorList>
    </citation>
    <scope>NUCLEOTIDE SEQUENCE [LARGE SCALE GENOMIC DNA]</scope>
    <source>
        <strain evidence="3">RHA1</strain>
    </source>
</reference>
<dbReference type="KEGG" id="rha:RHA1_ro06699"/>
<feature type="compositionally biased region" description="Low complexity" evidence="1">
    <location>
        <begin position="148"/>
        <end position="162"/>
    </location>
</feature>
<feature type="region of interest" description="Disordered" evidence="1">
    <location>
        <begin position="62"/>
        <end position="94"/>
    </location>
</feature>
<sequence>MVVEHREPGRILGVPELPKGYRASSHVEARWRDRAGRRTCGTRRRPCWRATCGRAPTGFVRNAIRNASSSSDRSDSTSEPRRSAPSPTTPRDAYPALQDVLLRRGFIASSVGAFAIPRHSPLTQALAAVAPVWASVDERPPDGRRAGGSRASRANRSDAATTAVIGTRWQDVRAAGPCA</sequence>
<feature type="compositionally biased region" description="Basic and acidic residues" evidence="1">
    <location>
        <begin position="72"/>
        <end position="82"/>
    </location>
</feature>
<feature type="region of interest" description="Disordered" evidence="1">
    <location>
        <begin position="137"/>
        <end position="162"/>
    </location>
</feature>
<proteinExistence type="predicted"/>
<dbReference type="HOGENOM" id="CLU_1502338_0_0_11"/>
<evidence type="ECO:0000313" key="2">
    <source>
        <dbReference type="EMBL" id="ABG98472.1"/>
    </source>
</evidence>
<evidence type="ECO:0000313" key="3">
    <source>
        <dbReference type="Proteomes" id="UP000008710"/>
    </source>
</evidence>